<reference evidence="4" key="2">
    <citation type="submission" date="2021-04" db="EMBL/GenBank/DDBJ databases">
        <authorList>
            <person name="Gilroy R."/>
        </authorList>
    </citation>
    <scope>NUCLEOTIDE SEQUENCE</scope>
    <source>
        <strain evidence="4">26628</strain>
    </source>
</reference>
<protein>
    <recommendedName>
        <fullName evidence="6">Lipoprotein</fullName>
    </recommendedName>
</protein>
<feature type="transmembrane region" description="Helical" evidence="2">
    <location>
        <begin position="37"/>
        <end position="53"/>
    </location>
</feature>
<name>A0A9D2AQE8_9FIRM</name>
<feature type="region of interest" description="Disordered" evidence="1">
    <location>
        <begin position="59"/>
        <end position="130"/>
    </location>
</feature>
<reference evidence="4" key="1">
    <citation type="journal article" date="2021" name="PeerJ">
        <title>Extensive microbial diversity within the chicken gut microbiome revealed by metagenomics and culture.</title>
        <authorList>
            <person name="Gilroy R."/>
            <person name="Ravi A."/>
            <person name="Getino M."/>
            <person name="Pursley I."/>
            <person name="Horton D.L."/>
            <person name="Alikhan N.F."/>
            <person name="Baker D."/>
            <person name="Gharbi K."/>
            <person name="Hall N."/>
            <person name="Watson M."/>
            <person name="Adriaenssens E.M."/>
            <person name="Foster-Nyarko E."/>
            <person name="Jarju S."/>
            <person name="Secka A."/>
            <person name="Antonio M."/>
            <person name="Oren A."/>
            <person name="Chaudhuri R.R."/>
            <person name="La Ragione R."/>
            <person name="Hildebrand F."/>
            <person name="Pallen M.J."/>
        </authorList>
    </citation>
    <scope>NUCLEOTIDE SEQUENCE</scope>
    <source>
        <strain evidence="4">26628</strain>
    </source>
</reference>
<feature type="chain" id="PRO_5039128837" description="Lipoprotein" evidence="3">
    <location>
        <begin position="24"/>
        <end position="130"/>
    </location>
</feature>
<keyword evidence="3" id="KW-0732">Signal</keyword>
<feature type="compositionally biased region" description="Low complexity" evidence="1">
    <location>
        <begin position="72"/>
        <end position="86"/>
    </location>
</feature>
<keyword evidence="2" id="KW-1133">Transmembrane helix</keyword>
<evidence type="ECO:0000256" key="3">
    <source>
        <dbReference type="SAM" id="SignalP"/>
    </source>
</evidence>
<dbReference type="Proteomes" id="UP000824249">
    <property type="component" value="Unassembled WGS sequence"/>
</dbReference>
<accession>A0A9D2AQE8</accession>
<keyword evidence="2" id="KW-0812">Transmembrane</keyword>
<feature type="compositionally biased region" description="Acidic residues" evidence="1">
    <location>
        <begin position="87"/>
        <end position="102"/>
    </location>
</feature>
<sequence length="130" mass="13419">MFKILRMICAVAAAALVTACLFAGIYAETLVPAFGCAAAAALLFVLCLLFKYLQEEKENKENAGKTPDIPFSSASDADAGSASGADAADEDADGDLDTDADEGGAGTEESERTAGHDSPPRANEANKNER</sequence>
<comment type="caution">
    <text evidence="4">The sequence shown here is derived from an EMBL/GenBank/DDBJ whole genome shotgun (WGS) entry which is preliminary data.</text>
</comment>
<proteinExistence type="predicted"/>
<feature type="signal peptide" evidence="3">
    <location>
        <begin position="1"/>
        <end position="23"/>
    </location>
</feature>
<evidence type="ECO:0008006" key="6">
    <source>
        <dbReference type="Google" id="ProtNLM"/>
    </source>
</evidence>
<dbReference type="AlphaFoldDB" id="A0A9D2AQE8"/>
<evidence type="ECO:0000313" key="5">
    <source>
        <dbReference type="Proteomes" id="UP000824249"/>
    </source>
</evidence>
<gene>
    <name evidence="4" type="ORF">H9737_02005</name>
</gene>
<organism evidence="4 5">
    <name type="scientific">Candidatus Borkfalkia faecigallinarum</name>
    <dbReference type="NCBI Taxonomy" id="2838509"/>
    <lineage>
        <taxon>Bacteria</taxon>
        <taxon>Bacillati</taxon>
        <taxon>Bacillota</taxon>
        <taxon>Clostridia</taxon>
        <taxon>Christensenellales</taxon>
        <taxon>Christensenellaceae</taxon>
        <taxon>Candidatus Borkfalkia</taxon>
    </lineage>
</organism>
<evidence type="ECO:0000256" key="1">
    <source>
        <dbReference type="SAM" id="MobiDB-lite"/>
    </source>
</evidence>
<evidence type="ECO:0000313" key="4">
    <source>
        <dbReference type="EMBL" id="HIX46447.1"/>
    </source>
</evidence>
<dbReference type="EMBL" id="DXFD01000034">
    <property type="protein sequence ID" value="HIX46447.1"/>
    <property type="molecule type" value="Genomic_DNA"/>
</dbReference>
<dbReference type="PROSITE" id="PS51257">
    <property type="entry name" value="PROKAR_LIPOPROTEIN"/>
    <property type="match status" value="1"/>
</dbReference>
<keyword evidence="2" id="KW-0472">Membrane</keyword>
<evidence type="ECO:0000256" key="2">
    <source>
        <dbReference type="SAM" id="Phobius"/>
    </source>
</evidence>
<feature type="compositionally biased region" description="Basic and acidic residues" evidence="1">
    <location>
        <begin position="109"/>
        <end position="130"/>
    </location>
</feature>